<dbReference type="EMBL" id="LDZY01000016">
    <property type="protein sequence ID" value="KLU64258.1"/>
    <property type="molecule type" value="Genomic_DNA"/>
</dbReference>
<protein>
    <submittedName>
        <fullName evidence="2">Uncharacterized protein</fullName>
    </submittedName>
</protein>
<evidence type="ECO:0000313" key="3">
    <source>
        <dbReference type="Proteomes" id="UP000036356"/>
    </source>
</evidence>
<keyword evidence="3" id="KW-1185">Reference proteome</keyword>
<dbReference type="STRING" id="476652.DEAC_c38910"/>
<comment type="caution">
    <text evidence="2">The sequence shown here is derived from an EMBL/GenBank/DDBJ whole genome shotgun (WGS) entry which is preliminary data.</text>
</comment>
<keyword evidence="1" id="KW-1133">Transmembrane helix</keyword>
<accession>A0A0J1FMQ5</accession>
<gene>
    <name evidence="2" type="ORF">DEAC_c38910</name>
</gene>
<dbReference type="PATRIC" id="fig|476652.3.peg.4118"/>
<keyword evidence="1" id="KW-0472">Membrane</keyword>
<proteinExistence type="predicted"/>
<feature type="transmembrane region" description="Helical" evidence="1">
    <location>
        <begin position="14"/>
        <end position="34"/>
    </location>
</feature>
<evidence type="ECO:0000313" key="2">
    <source>
        <dbReference type="EMBL" id="KLU64258.1"/>
    </source>
</evidence>
<sequence>MAFGAVDGVCTPNFMPGIAIVVVIILLLIAMGIVF</sequence>
<dbReference type="AlphaFoldDB" id="A0A0J1FMQ5"/>
<name>A0A0J1FMQ5_9FIRM</name>
<keyword evidence="1" id="KW-0812">Transmembrane</keyword>
<evidence type="ECO:0000256" key="1">
    <source>
        <dbReference type="SAM" id="Phobius"/>
    </source>
</evidence>
<dbReference type="Proteomes" id="UP000036356">
    <property type="component" value="Unassembled WGS sequence"/>
</dbReference>
<organism evidence="2 3">
    <name type="scientific">Desulfosporosinus acididurans</name>
    <dbReference type="NCBI Taxonomy" id="476652"/>
    <lineage>
        <taxon>Bacteria</taxon>
        <taxon>Bacillati</taxon>
        <taxon>Bacillota</taxon>
        <taxon>Clostridia</taxon>
        <taxon>Eubacteriales</taxon>
        <taxon>Desulfitobacteriaceae</taxon>
        <taxon>Desulfosporosinus</taxon>
    </lineage>
</organism>
<reference evidence="2 3" key="1">
    <citation type="submission" date="2015-06" db="EMBL/GenBank/DDBJ databases">
        <title>Draft genome of the moderately acidophilic sulfate reducer Candidatus Desulfosporosinus acididurans strain M1.</title>
        <authorList>
            <person name="Poehlein A."/>
            <person name="Petzsch P."/>
            <person name="Johnson B.D."/>
            <person name="Schloemann M."/>
            <person name="Daniel R."/>
            <person name="Muehling M."/>
        </authorList>
    </citation>
    <scope>NUCLEOTIDE SEQUENCE [LARGE SCALE GENOMIC DNA]</scope>
    <source>
        <strain evidence="2 3">M1</strain>
    </source>
</reference>